<dbReference type="KEGG" id="plut:EI981_20310"/>
<dbReference type="InterPro" id="IPR027417">
    <property type="entry name" value="P-loop_NTPase"/>
</dbReference>
<accession>A0A3S9V2G4</accession>
<proteinExistence type="predicted"/>
<keyword evidence="1" id="KW-0418">Kinase</keyword>
<dbReference type="SUPFAM" id="SSF52540">
    <property type="entry name" value="P-loop containing nucleoside triphosphate hydrolases"/>
    <property type="match status" value="1"/>
</dbReference>
<dbReference type="GO" id="GO:0004020">
    <property type="term" value="F:adenylylsulfate kinase activity"/>
    <property type="evidence" value="ECO:0007669"/>
    <property type="project" value="UniProtKB-EC"/>
</dbReference>
<dbReference type="OrthoDB" id="9811893at2"/>
<organism evidence="1 2">
    <name type="scientific">Paenibacillus lutimineralis</name>
    <dbReference type="NCBI Taxonomy" id="2707005"/>
    <lineage>
        <taxon>Bacteria</taxon>
        <taxon>Bacillati</taxon>
        <taxon>Bacillota</taxon>
        <taxon>Bacilli</taxon>
        <taxon>Bacillales</taxon>
        <taxon>Paenibacillaceae</taxon>
        <taxon>Paenibacillus</taxon>
    </lineage>
</organism>
<protein>
    <submittedName>
        <fullName evidence="1">Adenylyl-sulfate kinase</fullName>
        <ecNumber evidence="1">2.7.1.25</ecNumber>
    </submittedName>
</protein>
<reference evidence="2" key="1">
    <citation type="submission" date="2018-12" db="EMBL/GenBank/DDBJ databases">
        <title>Complete genome sequence of Paenibacillus sp. MBLB1234.</title>
        <authorList>
            <person name="Nam Y.-D."/>
            <person name="Kang J."/>
            <person name="Chung W.-H."/>
            <person name="Park Y.S."/>
        </authorList>
    </citation>
    <scope>NUCLEOTIDE SEQUENCE [LARGE SCALE GENOMIC DNA]</scope>
    <source>
        <strain evidence="2">MBLB1234</strain>
    </source>
</reference>
<gene>
    <name evidence="1" type="ORF">EI981_20310</name>
</gene>
<keyword evidence="2" id="KW-1185">Reference proteome</keyword>
<name>A0A3S9V2G4_9BACL</name>
<dbReference type="Proteomes" id="UP000270678">
    <property type="component" value="Chromosome"/>
</dbReference>
<keyword evidence="1" id="KW-0808">Transferase</keyword>
<evidence type="ECO:0000313" key="2">
    <source>
        <dbReference type="Proteomes" id="UP000270678"/>
    </source>
</evidence>
<evidence type="ECO:0000313" key="1">
    <source>
        <dbReference type="EMBL" id="AZS16567.1"/>
    </source>
</evidence>
<dbReference type="EC" id="2.7.1.25" evidence="1"/>
<sequence length="190" mass="21456">MLNESPKIILITGIMASGKSTVAQILAEHLENSVHLRGDIFRKMIVNNRREVSPDAEEDELEQLKLRYRLAAQSADLYFEAGFSVIIQDVVVGPMLEDFISYVRNRPLYLVVLCPSTHAVTLREAARPKKGYGVWTVEALNSVLLNETPRIGMWIDSSNITPEETVHEILARLDNEAKLNEQREKNLDGL</sequence>
<dbReference type="Gene3D" id="3.40.50.300">
    <property type="entry name" value="P-loop containing nucleotide triphosphate hydrolases"/>
    <property type="match status" value="1"/>
</dbReference>
<dbReference type="Pfam" id="PF13238">
    <property type="entry name" value="AAA_18"/>
    <property type="match status" value="1"/>
</dbReference>
<dbReference type="EMBL" id="CP034346">
    <property type="protein sequence ID" value="AZS16567.1"/>
    <property type="molecule type" value="Genomic_DNA"/>
</dbReference>
<dbReference type="AlphaFoldDB" id="A0A3S9V2G4"/>
<dbReference type="RefSeq" id="WP_127001294.1">
    <property type="nucleotide sequence ID" value="NZ_CP034346.1"/>
</dbReference>